<keyword evidence="10" id="KW-1185">Reference proteome</keyword>
<evidence type="ECO:0000313" key="10">
    <source>
        <dbReference type="Proteomes" id="UP000002051"/>
    </source>
</evidence>
<evidence type="ECO:0000313" key="7">
    <source>
        <dbReference type="EMBL" id="AES70209.1"/>
    </source>
</evidence>
<dbReference type="EMBL" id="CM001219">
    <property type="protein sequence ID" value="AES70209.1"/>
    <property type="molecule type" value="Genomic_DNA"/>
</dbReference>
<evidence type="ECO:0000256" key="4">
    <source>
        <dbReference type="ARBA" id="ARBA00022821"/>
    </source>
</evidence>
<dbReference type="PaxDb" id="3880-AES70209"/>
<feature type="signal peptide" evidence="6">
    <location>
        <begin position="1"/>
        <end position="21"/>
    </location>
</feature>
<dbReference type="Gramene" id="rna15138">
    <property type="protein sequence ID" value="RHN67009.1"/>
    <property type="gene ID" value="gene15138"/>
</dbReference>
<evidence type="ECO:0000256" key="5">
    <source>
        <dbReference type="ARBA" id="ARBA00023157"/>
    </source>
</evidence>
<dbReference type="AlphaFoldDB" id="G7J1B2"/>
<keyword evidence="3" id="KW-0295">Fungicide</keyword>
<evidence type="ECO:0000313" key="9">
    <source>
        <dbReference type="EnsemblPlants" id="AES70209"/>
    </source>
</evidence>
<keyword evidence="4" id="KW-0611">Plant defense</keyword>
<dbReference type="Proteomes" id="UP000002051">
    <property type="component" value="Chromosome 3"/>
</dbReference>
<accession>G7J1B2</accession>
<reference evidence="7 10" key="1">
    <citation type="journal article" date="2011" name="Nature">
        <title>The Medicago genome provides insight into the evolution of rhizobial symbioses.</title>
        <authorList>
            <person name="Young N.D."/>
            <person name="Debelle F."/>
            <person name="Oldroyd G.E."/>
            <person name="Geurts R."/>
            <person name="Cannon S.B."/>
            <person name="Udvardi M.K."/>
            <person name="Benedito V.A."/>
            <person name="Mayer K.F."/>
            <person name="Gouzy J."/>
            <person name="Schoof H."/>
            <person name="Van de Peer Y."/>
            <person name="Proost S."/>
            <person name="Cook D.R."/>
            <person name="Meyers B.C."/>
            <person name="Spannagl M."/>
            <person name="Cheung F."/>
            <person name="De Mita S."/>
            <person name="Krishnakumar V."/>
            <person name="Gundlach H."/>
            <person name="Zhou S."/>
            <person name="Mudge J."/>
            <person name="Bharti A.K."/>
            <person name="Murray J.D."/>
            <person name="Naoumkina M.A."/>
            <person name="Rosen B."/>
            <person name="Silverstein K.A."/>
            <person name="Tang H."/>
            <person name="Rombauts S."/>
            <person name="Zhao P.X."/>
            <person name="Zhou P."/>
            <person name="Barbe V."/>
            <person name="Bardou P."/>
            <person name="Bechner M."/>
            <person name="Bellec A."/>
            <person name="Berger A."/>
            <person name="Berges H."/>
            <person name="Bidwell S."/>
            <person name="Bisseling T."/>
            <person name="Choisne N."/>
            <person name="Couloux A."/>
            <person name="Denny R."/>
            <person name="Deshpande S."/>
            <person name="Dai X."/>
            <person name="Doyle J.J."/>
            <person name="Dudez A.M."/>
            <person name="Farmer A.D."/>
            <person name="Fouteau S."/>
            <person name="Franken C."/>
            <person name="Gibelin C."/>
            <person name="Gish J."/>
            <person name="Goldstein S."/>
            <person name="Gonzalez A.J."/>
            <person name="Green P.J."/>
            <person name="Hallab A."/>
            <person name="Hartog M."/>
            <person name="Hua A."/>
            <person name="Humphray S.J."/>
            <person name="Jeong D.H."/>
            <person name="Jing Y."/>
            <person name="Jocker A."/>
            <person name="Kenton S.M."/>
            <person name="Kim D.J."/>
            <person name="Klee K."/>
            <person name="Lai H."/>
            <person name="Lang C."/>
            <person name="Lin S."/>
            <person name="Macmil S.L."/>
            <person name="Magdelenat G."/>
            <person name="Matthews L."/>
            <person name="McCorrison J."/>
            <person name="Monaghan E.L."/>
            <person name="Mun J.H."/>
            <person name="Najar F.Z."/>
            <person name="Nicholson C."/>
            <person name="Noirot C."/>
            <person name="O'Bleness M."/>
            <person name="Paule C.R."/>
            <person name="Poulain J."/>
            <person name="Prion F."/>
            <person name="Qin B."/>
            <person name="Qu C."/>
            <person name="Retzel E.F."/>
            <person name="Riddle C."/>
            <person name="Sallet E."/>
            <person name="Samain S."/>
            <person name="Samson N."/>
            <person name="Sanders I."/>
            <person name="Saurat O."/>
            <person name="Scarpelli C."/>
            <person name="Schiex T."/>
            <person name="Segurens B."/>
            <person name="Severin A.J."/>
            <person name="Sherrier D.J."/>
            <person name="Shi R."/>
            <person name="Sims S."/>
            <person name="Singer S.R."/>
            <person name="Sinharoy S."/>
            <person name="Sterck L."/>
            <person name="Viollet A."/>
            <person name="Wang B.B."/>
            <person name="Wang K."/>
            <person name="Wang M."/>
            <person name="Wang X."/>
            <person name="Warfsmann J."/>
            <person name="Weissenbach J."/>
            <person name="White D.D."/>
            <person name="White J.D."/>
            <person name="Wiley G.B."/>
            <person name="Wincker P."/>
            <person name="Xing Y."/>
            <person name="Yang L."/>
            <person name="Yao Z."/>
            <person name="Ying F."/>
            <person name="Zhai J."/>
            <person name="Zhou L."/>
            <person name="Zuber A."/>
            <person name="Denarie J."/>
            <person name="Dixon R.A."/>
            <person name="May G.D."/>
            <person name="Schwartz D.C."/>
            <person name="Rogers J."/>
            <person name="Quetier F."/>
            <person name="Town C.D."/>
            <person name="Roe B.A."/>
        </authorList>
    </citation>
    <scope>NUCLEOTIDE SEQUENCE [LARGE SCALE GENOMIC DNA]</scope>
    <source>
        <strain evidence="7">A17</strain>
        <strain evidence="9 10">cv. Jemalong A17</strain>
    </source>
</reference>
<evidence type="ECO:0000256" key="2">
    <source>
        <dbReference type="ARBA" id="ARBA00022529"/>
    </source>
</evidence>
<reference evidence="9" key="3">
    <citation type="submission" date="2015-04" db="UniProtKB">
        <authorList>
            <consortium name="EnsemblPlants"/>
        </authorList>
    </citation>
    <scope>IDENTIFICATION</scope>
    <source>
        <strain evidence="9">cv. Jemalong A17</strain>
    </source>
</reference>
<dbReference type="InterPro" id="IPR010851">
    <property type="entry name" value="DEFL"/>
</dbReference>
<comment type="similarity">
    <text evidence="1">Belongs to the DEFL family.</text>
</comment>
<reference evidence="7 10" key="2">
    <citation type="journal article" date="2014" name="BMC Genomics">
        <title>An improved genome release (version Mt4.0) for the model legume Medicago truncatula.</title>
        <authorList>
            <person name="Tang H."/>
            <person name="Krishnakumar V."/>
            <person name="Bidwell S."/>
            <person name="Rosen B."/>
            <person name="Chan A."/>
            <person name="Zhou S."/>
            <person name="Gentzbittel L."/>
            <person name="Childs K.L."/>
            <person name="Yandell M."/>
            <person name="Gundlach H."/>
            <person name="Mayer K.F."/>
            <person name="Schwartz D.C."/>
            <person name="Town C.D."/>
        </authorList>
    </citation>
    <scope>GENOME REANNOTATION</scope>
    <source>
        <strain evidence="9 10">cv. Jemalong A17</strain>
    </source>
</reference>
<dbReference type="EMBL" id="PSQE01000003">
    <property type="protein sequence ID" value="RHN67009.1"/>
    <property type="molecule type" value="Genomic_DNA"/>
</dbReference>
<reference evidence="8" key="4">
    <citation type="journal article" date="2018" name="Nat. Plants">
        <title>Whole-genome landscape of Medicago truncatula symbiotic genes.</title>
        <authorList>
            <person name="Pecrix Y."/>
            <person name="Gamas P."/>
            <person name="Carrere S."/>
        </authorList>
    </citation>
    <scope>NUCLEOTIDE SEQUENCE</scope>
    <source>
        <tissue evidence="8">Leaves</tissue>
    </source>
</reference>
<proteinExistence type="inferred from homology"/>
<gene>
    <name evidence="7" type="ordered locus">MTR_3g049755</name>
    <name evidence="8" type="ORF">MtrunA17_Chr3g0098011</name>
</gene>
<dbReference type="HOGENOM" id="CLU_190964_2_0_1"/>
<dbReference type="Pfam" id="PF25052">
    <property type="entry name" value="AtDEF-like"/>
    <property type="match status" value="1"/>
</dbReference>
<keyword evidence="6" id="KW-0732">Signal</keyword>
<organism evidence="7 10">
    <name type="scientific">Medicago truncatula</name>
    <name type="common">Barrel medic</name>
    <name type="synonym">Medicago tribuloides</name>
    <dbReference type="NCBI Taxonomy" id="3880"/>
    <lineage>
        <taxon>Eukaryota</taxon>
        <taxon>Viridiplantae</taxon>
        <taxon>Streptophyta</taxon>
        <taxon>Embryophyta</taxon>
        <taxon>Tracheophyta</taxon>
        <taxon>Spermatophyta</taxon>
        <taxon>Magnoliopsida</taxon>
        <taxon>eudicotyledons</taxon>
        <taxon>Gunneridae</taxon>
        <taxon>Pentapetalae</taxon>
        <taxon>rosids</taxon>
        <taxon>fabids</taxon>
        <taxon>Fabales</taxon>
        <taxon>Fabaceae</taxon>
        <taxon>Papilionoideae</taxon>
        <taxon>50 kb inversion clade</taxon>
        <taxon>NPAAA clade</taxon>
        <taxon>Hologalegina</taxon>
        <taxon>IRL clade</taxon>
        <taxon>Trifolieae</taxon>
        <taxon>Medicago</taxon>
    </lineage>
</organism>
<dbReference type="GO" id="GO:0050832">
    <property type="term" value="P:defense response to fungus"/>
    <property type="evidence" value="ECO:0007669"/>
    <property type="project" value="UniProtKB-KW"/>
</dbReference>
<evidence type="ECO:0000313" key="8">
    <source>
        <dbReference type="EMBL" id="RHN67009.1"/>
    </source>
</evidence>
<keyword evidence="2" id="KW-0929">Antimicrobial</keyword>
<evidence type="ECO:0000256" key="3">
    <source>
        <dbReference type="ARBA" id="ARBA00022577"/>
    </source>
</evidence>
<keyword evidence="5" id="KW-1015">Disulfide bond</keyword>
<evidence type="ECO:0000256" key="6">
    <source>
        <dbReference type="SAM" id="SignalP"/>
    </source>
</evidence>
<feature type="chain" id="PRO_5014572621" evidence="6">
    <location>
        <begin position="22"/>
        <end position="72"/>
    </location>
</feature>
<protein>
    <submittedName>
        <fullName evidence="7">LCR-like protein</fullName>
    </submittedName>
</protein>
<dbReference type="GO" id="GO:0031640">
    <property type="term" value="P:killing of cells of another organism"/>
    <property type="evidence" value="ECO:0007669"/>
    <property type="project" value="UniProtKB-KW"/>
</dbReference>
<evidence type="ECO:0000256" key="1">
    <source>
        <dbReference type="ARBA" id="ARBA00006722"/>
    </source>
</evidence>
<name>G7J1B2_MEDTR</name>
<sequence length="72" mass="7682">MAGHISQYFLLGILCIALVLASGSKIPSLSECVVPTPCVNPNSCNAECSTSGYQRGVCLYFPPQHSWLCCCV</sequence>
<dbReference type="Proteomes" id="UP000265566">
    <property type="component" value="Chromosome 3"/>
</dbReference>
<dbReference type="EnsemblPlants" id="AES70209">
    <property type="protein sequence ID" value="AES70209"/>
    <property type="gene ID" value="MTR_3g049755"/>
</dbReference>